<dbReference type="Gene3D" id="1.25.40.10">
    <property type="entry name" value="Tetratricopeptide repeat domain"/>
    <property type="match status" value="1"/>
</dbReference>
<dbReference type="InterPro" id="IPR011990">
    <property type="entry name" value="TPR-like_helical_dom_sf"/>
</dbReference>
<reference evidence="5" key="1">
    <citation type="journal article" date="2017" name="bioRxiv">
        <title>Conservation of a gene cluster reveals novel cercosporin biosynthetic mechanisms and extends production to the genus Colletotrichum.</title>
        <authorList>
            <person name="de Jonge R."/>
            <person name="Ebert M.K."/>
            <person name="Huitt-Roehl C.R."/>
            <person name="Pal P."/>
            <person name="Suttle J.C."/>
            <person name="Spanner R.E."/>
            <person name="Neubauer J.D."/>
            <person name="Jurick W.M.II."/>
            <person name="Stott K.A."/>
            <person name="Secor G.A."/>
            <person name="Thomma B.P.H.J."/>
            <person name="Van de Peer Y."/>
            <person name="Townsend C.A."/>
            <person name="Bolton M.D."/>
        </authorList>
    </citation>
    <scope>NUCLEOTIDE SEQUENCE [LARGE SCALE GENOMIC DNA]</scope>
    <source>
        <strain evidence="5">CBS538.71</strain>
    </source>
</reference>
<evidence type="ECO:0000256" key="1">
    <source>
        <dbReference type="PROSITE-ProRule" id="PRU00339"/>
    </source>
</evidence>
<feature type="region of interest" description="Disordered" evidence="2">
    <location>
        <begin position="220"/>
        <end position="267"/>
    </location>
</feature>
<feature type="domain" description="Prion-inhibition and propagation HeLo" evidence="3">
    <location>
        <begin position="8"/>
        <end position="195"/>
    </location>
</feature>
<evidence type="ECO:0000313" key="5">
    <source>
        <dbReference type="Proteomes" id="UP000237631"/>
    </source>
</evidence>
<comment type="caution">
    <text evidence="4">The sequence shown here is derived from an EMBL/GenBank/DDBJ whole genome shotgun (WGS) entry which is preliminary data.</text>
</comment>
<protein>
    <recommendedName>
        <fullName evidence="3">Prion-inhibition and propagation HeLo domain-containing protein</fullName>
    </recommendedName>
</protein>
<dbReference type="PROSITE" id="PS50005">
    <property type="entry name" value="TPR"/>
    <property type="match status" value="1"/>
</dbReference>
<evidence type="ECO:0000313" key="4">
    <source>
        <dbReference type="EMBL" id="PPJ53953.1"/>
    </source>
</evidence>
<accession>A0A2S6C2L5</accession>
<evidence type="ECO:0000256" key="2">
    <source>
        <dbReference type="SAM" id="MobiDB-lite"/>
    </source>
</evidence>
<dbReference type="Pfam" id="PF14479">
    <property type="entry name" value="HeLo"/>
    <property type="match status" value="1"/>
</dbReference>
<organism evidence="4 5">
    <name type="scientific">Cercospora berteroae</name>
    <dbReference type="NCBI Taxonomy" id="357750"/>
    <lineage>
        <taxon>Eukaryota</taxon>
        <taxon>Fungi</taxon>
        <taxon>Dikarya</taxon>
        <taxon>Ascomycota</taxon>
        <taxon>Pezizomycotina</taxon>
        <taxon>Dothideomycetes</taxon>
        <taxon>Dothideomycetidae</taxon>
        <taxon>Mycosphaerellales</taxon>
        <taxon>Mycosphaerellaceae</taxon>
        <taxon>Cercospora</taxon>
    </lineage>
</organism>
<dbReference type="Gene3D" id="1.20.120.1020">
    <property type="entry name" value="Prion-inhibition and propagation, HeLo domain"/>
    <property type="match status" value="1"/>
</dbReference>
<dbReference type="EMBL" id="PNEN01000573">
    <property type="protein sequence ID" value="PPJ53953.1"/>
    <property type="molecule type" value="Genomic_DNA"/>
</dbReference>
<evidence type="ECO:0000259" key="3">
    <source>
        <dbReference type="Pfam" id="PF14479"/>
    </source>
</evidence>
<dbReference type="Proteomes" id="UP000237631">
    <property type="component" value="Unassembled WGS sequence"/>
</dbReference>
<keyword evidence="5" id="KW-1185">Reference proteome</keyword>
<keyword evidence="1" id="KW-0802">TPR repeat</keyword>
<dbReference type="OrthoDB" id="20872at2759"/>
<sequence length="1108" mass="123708">MAISFSPSIVGTWRACVDVFDIVGHSKKNGPEYELCRPKLEIERLRLLAWGDAVGFIDFEAGLRQWDPRLQEEQIKKVVLQALGGIQQTFNDTKKLRSRYGLVQVSPNGDPAPSSGMKGWLSKASAKVGRDRQQAATPGNMTVWAVNDKTKFQQMVQEIRQFNDILVRLFPNSNFKDATKKEIGRESNVRLLSLLARASAEQDPNISDIISERLVELGVTQAPDPNPSQSGGEPSTVVAGPTSKRNSGLSGIFGHRKTESSIRLPGKKPALPMTIEASAASKDPDAALDALEIRLDVIKLFEDDLGTGALVVSLIGPHSWSAKTTAHVSWQGNEQARGSSFESRQKGFTKSQHAALDAYHKKKFIKKLKKSEYDNDEEEDGVFFDPETSPKYESVNPGTVTLEGFALEVWDYEENYGIQRDNTFLVSTATMTISAERLLRRLEELRTETHRFGHNVQEDHFDLHDFLKSTTTWFDPAHQLDPANELSELYASLNRSDIFINFVQQSAVFIACVDQQEVWNFLLQIILGVELARRTQRYPESWVSGLTARVLATLIISDQWIKNVRVVLKSAPVPEAFKKIPGSADDAVKADAYNREGETAMEQGKAQEAVDLYTKAIELGGRNLVYILNRSAAYIQLSKHSEAFYDALIATEIDPKSAQAWGCMGAARLLLNHLDPALDAYITAVQLADKEHEVEMQACLERVRLRIQDWNADFDNTKEQKLKHELAVKMRDHKFSVLGQTMKFYSQVHESQVDGLLHFAEKMRWPYTNEARVNAEEAYSKMHNGSQVNGFVADWLYGLMLPGKHFAFKIMATLIQCSPSVTKSLGVAKYLDSNVVLEKQSYWRARSAVGRVLGAIPGTKTLGGWIGPLPAVEISPPPSGAFKPLLVRLKARQIPPQRPVEAGNNTIYIGGRHDRYKYTKPDVKEDIDAYIADMTSNEAYTAPRPPSKLRSTVNVTGIALKRLTAEPGEATTTEESDAEAEYRASITFSIDQQESVTYTLYTNPIFITLPVCYNGPHKVHRRELKQFQLVSWEAEKLNDHIPEDDDEEGKDAKCMMINATGKGAEVLARAWCSERSRHAIVVREGGPCLVCAIRTAQALEIKVIIWVG</sequence>
<proteinExistence type="predicted"/>
<dbReference type="InterPro" id="IPR019734">
    <property type="entry name" value="TPR_rpt"/>
</dbReference>
<dbReference type="PANTHER" id="PTHR42345:SF2">
    <property type="entry name" value="HELICASE-LIKE PROTEIN"/>
    <property type="match status" value="1"/>
</dbReference>
<gene>
    <name evidence="4" type="ORF">CBER1_05812</name>
</gene>
<dbReference type="SMART" id="SM00028">
    <property type="entry name" value="TPR"/>
    <property type="match status" value="3"/>
</dbReference>
<dbReference type="AlphaFoldDB" id="A0A2S6C2L5"/>
<dbReference type="STRING" id="357750.A0A2S6C2L5"/>
<name>A0A2S6C2L5_9PEZI</name>
<feature type="repeat" description="TPR" evidence="1">
    <location>
        <begin position="590"/>
        <end position="623"/>
    </location>
</feature>
<dbReference type="InterPro" id="IPR038305">
    <property type="entry name" value="HeLo_sf"/>
</dbReference>
<dbReference type="InterPro" id="IPR029498">
    <property type="entry name" value="HeLo_dom"/>
</dbReference>
<dbReference type="SUPFAM" id="SSF48452">
    <property type="entry name" value="TPR-like"/>
    <property type="match status" value="1"/>
</dbReference>
<dbReference type="PANTHER" id="PTHR42345">
    <property type="entry name" value="TPR_REGION DOMAIN-CONTAINING PROTEIN"/>
    <property type="match status" value="1"/>
</dbReference>